<keyword evidence="6 7" id="KW-0472">Membrane</keyword>
<proteinExistence type="inferred from homology"/>
<dbReference type="InterPro" id="IPR050366">
    <property type="entry name" value="BP-dependent_transpt_permease"/>
</dbReference>
<dbReference type="AlphaFoldDB" id="A0A017H689"/>
<dbReference type="PATRIC" id="fig|1226633.4.peg.1390"/>
<dbReference type="GO" id="GO:0005886">
    <property type="term" value="C:plasma membrane"/>
    <property type="evidence" value="ECO:0007669"/>
    <property type="project" value="UniProtKB-SubCell"/>
</dbReference>
<comment type="caution">
    <text evidence="8">The sequence shown here is derived from an EMBL/GenBank/DDBJ whole genome shotgun (WGS) entry which is preliminary data.</text>
</comment>
<accession>A0A017H689</accession>
<gene>
    <name evidence="8" type="ORF">C095_06885</name>
</gene>
<evidence type="ECO:0000256" key="4">
    <source>
        <dbReference type="ARBA" id="ARBA00022692"/>
    </source>
</evidence>
<dbReference type="OrthoDB" id="9783218at2"/>
<feature type="transmembrane region" description="Helical" evidence="7">
    <location>
        <begin position="224"/>
        <end position="245"/>
    </location>
</feature>
<keyword evidence="3" id="KW-1003">Cell membrane</keyword>
<feature type="transmembrane region" description="Helical" evidence="7">
    <location>
        <begin position="179"/>
        <end position="204"/>
    </location>
</feature>
<feature type="transmembrane region" description="Helical" evidence="7">
    <location>
        <begin position="7"/>
        <end position="24"/>
    </location>
</feature>
<comment type="similarity">
    <text evidence="7">Belongs to the binding-protein-dependent transport system permease family.</text>
</comment>
<evidence type="ECO:0000256" key="1">
    <source>
        <dbReference type="ARBA" id="ARBA00004651"/>
    </source>
</evidence>
<reference evidence="8 9" key="1">
    <citation type="submission" date="2013-08" db="EMBL/GenBank/DDBJ databases">
        <title>An opportunistic ruminal bacterium that causes liver abscesses in cattle.</title>
        <authorList>
            <person name="Benahmed F.H."/>
            <person name="Rasmussen M."/>
            <person name="Harbottle H."/>
            <person name="Soppet D."/>
            <person name="Nagaraja T.G."/>
            <person name="Davidson M."/>
        </authorList>
    </citation>
    <scope>NUCLEOTIDE SEQUENCE [LARGE SCALE GENOMIC DNA]</scope>
    <source>
        <strain evidence="8 9">B35</strain>
    </source>
</reference>
<evidence type="ECO:0000256" key="7">
    <source>
        <dbReference type="RuleBase" id="RU363032"/>
    </source>
</evidence>
<dbReference type="Pfam" id="PF00528">
    <property type="entry name" value="BPD_transp_1"/>
    <property type="match status" value="1"/>
</dbReference>
<evidence type="ECO:0000256" key="2">
    <source>
        <dbReference type="ARBA" id="ARBA00022448"/>
    </source>
</evidence>
<sequence>MKRRSKIMLGLSLFILLLWIGIFYQNPYRVSEIMTLEGPSLRHILGTDNLGRDIFSRLVLGSFYSMSIAFLSVLFAGIIGGFLGGLAGYFEGYLDEFLLFLSETLMSIPAILITLGIIVLFRAGFYSITLAIFILYTPRCIHFVRALVKQEKHKNYIKMAKIYGVGDFRILFRHIGPNIFLPILVNFSTNFAGAILTEAALGYLGFGIQPPYPTLGNMLNQSQSYFLIAPCFTIAPGFVIIILVYRMNKISKTYQEKHR</sequence>
<dbReference type="GO" id="GO:0055085">
    <property type="term" value="P:transmembrane transport"/>
    <property type="evidence" value="ECO:0007669"/>
    <property type="project" value="InterPro"/>
</dbReference>
<evidence type="ECO:0000256" key="3">
    <source>
        <dbReference type="ARBA" id="ARBA00022475"/>
    </source>
</evidence>
<protein>
    <submittedName>
        <fullName evidence="8">Peptide ABC transporter permease</fullName>
    </submittedName>
</protein>
<evidence type="ECO:0000313" key="8">
    <source>
        <dbReference type="EMBL" id="KID49152.1"/>
    </source>
</evidence>
<dbReference type="PANTHER" id="PTHR43386:SF1">
    <property type="entry name" value="D,D-DIPEPTIDE TRANSPORT SYSTEM PERMEASE PROTEIN DDPC-RELATED"/>
    <property type="match status" value="1"/>
</dbReference>
<evidence type="ECO:0000313" key="9">
    <source>
        <dbReference type="Proteomes" id="UP000031184"/>
    </source>
</evidence>
<dbReference type="Gene3D" id="1.10.3720.10">
    <property type="entry name" value="MetI-like"/>
    <property type="match status" value="1"/>
</dbReference>
<feature type="transmembrane region" description="Helical" evidence="7">
    <location>
        <begin position="125"/>
        <end position="148"/>
    </location>
</feature>
<dbReference type="EMBL" id="AUZI01000016">
    <property type="protein sequence ID" value="KID49152.1"/>
    <property type="molecule type" value="Genomic_DNA"/>
</dbReference>
<dbReference type="InterPro" id="IPR000515">
    <property type="entry name" value="MetI-like"/>
</dbReference>
<feature type="transmembrane region" description="Helical" evidence="7">
    <location>
        <begin position="63"/>
        <end position="90"/>
    </location>
</feature>
<feature type="transmembrane region" description="Helical" evidence="7">
    <location>
        <begin position="97"/>
        <end position="119"/>
    </location>
</feature>
<keyword evidence="2 7" id="KW-0813">Transport</keyword>
<dbReference type="CDD" id="cd06261">
    <property type="entry name" value="TM_PBP2"/>
    <property type="match status" value="1"/>
</dbReference>
<keyword evidence="4 7" id="KW-0812">Transmembrane</keyword>
<organism evidence="8 9">
    <name type="scientific">Fusobacterium necrophorum subsp. funduliforme B35</name>
    <dbReference type="NCBI Taxonomy" id="1226633"/>
    <lineage>
        <taxon>Bacteria</taxon>
        <taxon>Fusobacteriati</taxon>
        <taxon>Fusobacteriota</taxon>
        <taxon>Fusobacteriia</taxon>
        <taxon>Fusobacteriales</taxon>
        <taxon>Fusobacteriaceae</taxon>
        <taxon>Fusobacterium</taxon>
    </lineage>
</organism>
<comment type="subcellular location">
    <subcellularLocation>
        <location evidence="1 7">Cell membrane</location>
        <topology evidence="1 7">Multi-pass membrane protein</topology>
    </subcellularLocation>
</comment>
<dbReference type="PANTHER" id="PTHR43386">
    <property type="entry name" value="OLIGOPEPTIDE TRANSPORT SYSTEM PERMEASE PROTEIN APPC"/>
    <property type="match status" value="1"/>
</dbReference>
<keyword evidence="5 7" id="KW-1133">Transmembrane helix</keyword>
<evidence type="ECO:0000256" key="6">
    <source>
        <dbReference type="ARBA" id="ARBA00023136"/>
    </source>
</evidence>
<dbReference type="SUPFAM" id="SSF161098">
    <property type="entry name" value="MetI-like"/>
    <property type="match status" value="1"/>
</dbReference>
<dbReference type="PROSITE" id="PS50928">
    <property type="entry name" value="ABC_TM1"/>
    <property type="match status" value="1"/>
</dbReference>
<dbReference type="InterPro" id="IPR035906">
    <property type="entry name" value="MetI-like_sf"/>
</dbReference>
<evidence type="ECO:0000256" key="5">
    <source>
        <dbReference type="ARBA" id="ARBA00022989"/>
    </source>
</evidence>
<dbReference type="Proteomes" id="UP000031184">
    <property type="component" value="Unassembled WGS sequence"/>
</dbReference>
<name>A0A017H689_9FUSO</name>